<dbReference type="PANTHER" id="PTHR12708">
    <property type="entry name" value="DNA POLYMERASE EPSILON SUBUNIT B"/>
    <property type="match status" value="1"/>
</dbReference>
<feature type="compositionally biased region" description="Low complexity" evidence="1">
    <location>
        <begin position="286"/>
        <end position="315"/>
    </location>
</feature>
<feature type="compositionally biased region" description="Pro residues" evidence="1">
    <location>
        <begin position="316"/>
        <end position="333"/>
    </location>
</feature>
<evidence type="ECO:0000313" key="3">
    <source>
        <dbReference type="Proteomes" id="UP000075714"/>
    </source>
</evidence>
<dbReference type="AlphaFoldDB" id="A0A150H207"/>
<feature type="compositionally biased region" description="Acidic residues" evidence="1">
    <location>
        <begin position="354"/>
        <end position="367"/>
    </location>
</feature>
<protein>
    <submittedName>
        <fullName evidence="2">Uncharacterized protein</fullName>
    </submittedName>
</protein>
<accession>A0A150H207</accession>
<comment type="caution">
    <text evidence="2">The sequence shown here is derived from an EMBL/GenBank/DDBJ whole genome shotgun (WGS) entry which is preliminary data.</text>
</comment>
<feature type="compositionally biased region" description="Low complexity" evidence="1">
    <location>
        <begin position="232"/>
        <end position="249"/>
    </location>
</feature>
<dbReference type="GO" id="GO:0006261">
    <property type="term" value="P:DNA-templated DNA replication"/>
    <property type="evidence" value="ECO:0007669"/>
    <property type="project" value="InterPro"/>
</dbReference>
<organism evidence="2 3">
    <name type="scientific">Gonium pectorale</name>
    <name type="common">Green alga</name>
    <dbReference type="NCBI Taxonomy" id="33097"/>
    <lineage>
        <taxon>Eukaryota</taxon>
        <taxon>Viridiplantae</taxon>
        <taxon>Chlorophyta</taxon>
        <taxon>core chlorophytes</taxon>
        <taxon>Chlorophyceae</taxon>
        <taxon>CS clade</taxon>
        <taxon>Chlamydomonadales</taxon>
        <taxon>Volvocaceae</taxon>
        <taxon>Gonium</taxon>
    </lineage>
</organism>
<dbReference type="STRING" id="33097.A0A150H207"/>
<dbReference type="GO" id="GO:0003677">
    <property type="term" value="F:DNA binding"/>
    <property type="evidence" value="ECO:0007669"/>
    <property type="project" value="InterPro"/>
</dbReference>
<dbReference type="GO" id="GO:0042276">
    <property type="term" value="P:error-prone translesion synthesis"/>
    <property type="evidence" value="ECO:0007669"/>
    <property type="project" value="TreeGrafter"/>
</dbReference>
<dbReference type="InterPro" id="IPR016266">
    <property type="entry name" value="POLE2"/>
</dbReference>
<dbReference type="GO" id="GO:0008622">
    <property type="term" value="C:epsilon DNA polymerase complex"/>
    <property type="evidence" value="ECO:0007669"/>
    <property type="project" value="InterPro"/>
</dbReference>
<name>A0A150H207_GONPE</name>
<evidence type="ECO:0000313" key="2">
    <source>
        <dbReference type="EMBL" id="KXZ56186.1"/>
    </source>
</evidence>
<proteinExistence type="predicted"/>
<dbReference type="OrthoDB" id="10254730at2759"/>
<evidence type="ECO:0000256" key="1">
    <source>
        <dbReference type="SAM" id="MobiDB-lite"/>
    </source>
</evidence>
<sequence length="376" mass="39025">MVNSSSLKRDCVGIAEGQLGHDGAFYVRALTLPSAKPRAELPAAVARLNLWGGSGGCHEPDSDGARLMAEEEAARGAADRVVVLANVWLDRPEVLESLHAQLSGERDRASEMQNLKPEAQHCKPLPGGGAGGRGGGDSVLPSGKVDYGVMRELFGQLAAKCPRLSLRYANQRVVLFRHDLQRRLRRRALLPLGGFTGAPQGCLPSGHFAAYLPCMQQVEMSELPRPGEEPRQAPAQQQQLQRVGQKGKAAAGGGAKPRKPRGPKQGAAGAGGRQTRLPAGERRPASEAAAAGADGAADSGVEMVEPDANVAAASAVPPPGKAQPPAKAKPPAPRQGILAMAWAKPPMPARPEDGLEDEGVDADEESGEGAAGGEDG</sequence>
<dbReference type="EMBL" id="LSYV01000002">
    <property type="protein sequence ID" value="KXZ56186.1"/>
    <property type="molecule type" value="Genomic_DNA"/>
</dbReference>
<keyword evidence="3" id="KW-1185">Reference proteome</keyword>
<dbReference type="PANTHER" id="PTHR12708:SF0">
    <property type="entry name" value="DNA POLYMERASE EPSILON SUBUNIT 2"/>
    <property type="match status" value="1"/>
</dbReference>
<gene>
    <name evidence="2" type="ORF">GPECTOR_1g160</name>
</gene>
<dbReference type="Proteomes" id="UP000075714">
    <property type="component" value="Unassembled WGS sequence"/>
</dbReference>
<feature type="region of interest" description="Disordered" evidence="1">
    <location>
        <begin position="223"/>
        <end position="376"/>
    </location>
</feature>
<reference evidence="3" key="1">
    <citation type="journal article" date="2016" name="Nat. Commun.">
        <title>The Gonium pectorale genome demonstrates co-option of cell cycle regulation during the evolution of multicellularity.</title>
        <authorList>
            <person name="Hanschen E.R."/>
            <person name="Marriage T.N."/>
            <person name="Ferris P.J."/>
            <person name="Hamaji T."/>
            <person name="Toyoda A."/>
            <person name="Fujiyama A."/>
            <person name="Neme R."/>
            <person name="Noguchi H."/>
            <person name="Minakuchi Y."/>
            <person name="Suzuki M."/>
            <person name="Kawai-Toyooka H."/>
            <person name="Smith D.R."/>
            <person name="Sparks H."/>
            <person name="Anderson J."/>
            <person name="Bakaric R."/>
            <person name="Luria V."/>
            <person name="Karger A."/>
            <person name="Kirschner M.W."/>
            <person name="Durand P.M."/>
            <person name="Michod R.E."/>
            <person name="Nozaki H."/>
            <person name="Olson B.J."/>
        </authorList>
    </citation>
    <scope>NUCLEOTIDE SEQUENCE [LARGE SCALE GENOMIC DNA]</scope>
    <source>
        <strain evidence="3">NIES-2863</strain>
    </source>
</reference>